<evidence type="ECO:0000313" key="6">
    <source>
        <dbReference type="Proteomes" id="UP000078534"/>
    </source>
</evidence>
<reference evidence="6" key="1">
    <citation type="submission" date="2016-04" db="EMBL/GenBank/DDBJ databases">
        <authorList>
            <person name="Lyu Z."/>
            <person name="Lyu W."/>
        </authorList>
    </citation>
    <scope>NUCLEOTIDE SEQUENCE [LARGE SCALE GENOMIC DNA]</scope>
    <source>
        <strain evidence="6">C44</strain>
    </source>
</reference>
<dbReference type="Proteomes" id="UP000078534">
    <property type="component" value="Unassembled WGS sequence"/>
</dbReference>
<protein>
    <submittedName>
        <fullName evidence="5">HxlR family transcriptional regulator</fullName>
    </submittedName>
</protein>
<dbReference type="InterPro" id="IPR002577">
    <property type="entry name" value="HTH_HxlR"/>
</dbReference>
<feature type="domain" description="HTH hxlR-type" evidence="4">
    <location>
        <begin position="6"/>
        <end position="104"/>
    </location>
</feature>
<evidence type="ECO:0000256" key="1">
    <source>
        <dbReference type="ARBA" id="ARBA00023015"/>
    </source>
</evidence>
<evidence type="ECO:0000256" key="2">
    <source>
        <dbReference type="ARBA" id="ARBA00023125"/>
    </source>
</evidence>
<keyword evidence="6" id="KW-1185">Reference proteome</keyword>
<dbReference type="Gene3D" id="1.10.10.10">
    <property type="entry name" value="Winged helix-like DNA-binding domain superfamily/Winged helix DNA-binding domain"/>
    <property type="match status" value="1"/>
</dbReference>
<dbReference type="GO" id="GO:0003677">
    <property type="term" value="F:DNA binding"/>
    <property type="evidence" value="ECO:0007669"/>
    <property type="project" value="UniProtKB-KW"/>
</dbReference>
<dbReference type="InterPro" id="IPR036388">
    <property type="entry name" value="WH-like_DNA-bd_sf"/>
</dbReference>
<dbReference type="STRING" id="152268.A6K24_11660"/>
<comment type="caution">
    <text evidence="5">The sequence shown here is derived from an EMBL/GenBank/DDBJ whole genome shotgun (WGS) entry which is preliminary data.</text>
</comment>
<dbReference type="Pfam" id="PF01638">
    <property type="entry name" value="HxlR"/>
    <property type="match status" value="1"/>
</dbReference>
<dbReference type="PANTHER" id="PTHR33204:SF29">
    <property type="entry name" value="TRANSCRIPTIONAL REGULATOR"/>
    <property type="match status" value="1"/>
</dbReference>
<dbReference type="RefSeq" id="WP_066339253.1">
    <property type="nucleotide sequence ID" value="NZ_LWSG01000044.1"/>
</dbReference>
<evidence type="ECO:0000256" key="3">
    <source>
        <dbReference type="ARBA" id="ARBA00023163"/>
    </source>
</evidence>
<evidence type="ECO:0000313" key="5">
    <source>
        <dbReference type="EMBL" id="OAS82771.1"/>
    </source>
</evidence>
<keyword evidence="2" id="KW-0238">DNA-binding</keyword>
<sequence length="118" mass="13832">MVKYNTGINIFMNIVGGRWKCLILFYLSQKATRTKEFYELMPGITQKVLTEQLKQLERDGLVYREVYKEVPPKVEYSLTELGNSFIPVLNTMCTWGNEYAIVRDIDQDAQICCKHDQR</sequence>
<dbReference type="PANTHER" id="PTHR33204">
    <property type="entry name" value="TRANSCRIPTIONAL REGULATOR, MARR FAMILY"/>
    <property type="match status" value="1"/>
</dbReference>
<gene>
    <name evidence="5" type="ORF">A6K24_11660</name>
</gene>
<organism evidence="5 6">
    <name type="scientific">Metabacillus litoralis</name>
    <dbReference type="NCBI Taxonomy" id="152268"/>
    <lineage>
        <taxon>Bacteria</taxon>
        <taxon>Bacillati</taxon>
        <taxon>Bacillota</taxon>
        <taxon>Bacilli</taxon>
        <taxon>Bacillales</taxon>
        <taxon>Bacillaceae</taxon>
        <taxon>Metabacillus</taxon>
    </lineage>
</organism>
<keyword evidence="3" id="KW-0804">Transcription</keyword>
<dbReference type="AlphaFoldDB" id="A0A179SMS3"/>
<keyword evidence="1" id="KW-0805">Transcription regulation</keyword>
<dbReference type="OrthoDB" id="9791143at2"/>
<name>A0A179SMS3_9BACI</name>
<dbReference type="SUPFAM" id="SSF46785">
    <property type="entry name" value="Winged helix' DNA-binding domain"/>
    <property type="match status" value="1"/>
</dbReference>
<evidence type="ECO:0000259" key="4">
    <source>
        <dbReference type="PROSITE" id="PS51118"/>
    </source>
</evidence>
<dbReference type="InterPro" id="IPR036390">
    <property type="entry name" value="WH_DNA-bd_sf"/>
</dbReference>
<dbReference type="PROSITE" id="PS51118">
    <property type="entry name" value="HTH_HXLR"/>
    <property type="match status" value="1"/>
</dbReference>
<proteinExistence type="predicted"/>
<dbReference type="EMBL" id="LWSG01000044">
    <property type="protein sequence ID" value="OAS82771.1"/>
    <property type="molecule type" value="Genomic_DNA"/>
</dbReference>
<accession>A0A179SMS3</accession>